<evidence type="ECO:0000313" key="3">
    <source>
        <dbReference type="EMBL" id="HGQ17426.1"/>
    </source>
</evidence>
<keyword evidence="1" id="KW-1133">Transmembrane helix</keyword>
<dbReference type="Pfam" id="PF03334">
    <property type="entry name" value="PhaG_MnhG_YufB"/>
    <property type="match status" value="1"/>
</dbReference>
<feature type="transmembrane region" description="Helical" evidence="1">
    <location>
        <begin position="41"/>
        <end position="62"/>
    </location>
</feature>
<dbReference type="PANTHER" id="PTHR34703:SF1">
    <property type="entry name" value="ANTIPORTER SUBUNIT MNHG2-RELATED"/>
    <property type="match status" value="1"/>
</dbReference>
<reference evidence="3" key="1">
    <citation type="journal article" date="2020" name="mSystems">
        <title>Genome- and Community-Level Interaction Insights into Carbon Utilization and Element Cycling Functions of Hydrothermarchaeota in Hydrothermal Sediment.</title>
        <authorList>
            <person name="Zhou Z."/>
            <person name="Liu Y."/>
            <person name="Xu W."/>
            <person name="Pan J."/>
            <person name="Luo Z.H."/>
            <person name="Li M."/>
        </authorList>
    </citation>
    <scope>NUCLEOTIDE SEQUENCE [LARGE SCALE GENOMIC DNA]</scope>
    <source>
        <strain evidence="2">SpSt-618</strain>
        <strain evidence="3">SpSt-657</strain>
    </source>
</reference>
<gene>
    <name evidence="2" type="ORF">ENT87_00290</name>
    <name evidence="3" type="ORF">ENU30_00385</name>
</gene>
<feature type="transmembrane region" description="Helical" evidence="1">
    <location>
        <begin position="68"/>
        <end position="92"/>
    </location>
</feature>
<protein>
    <submittedName>
        <fullName evidence="3">Cation:proton antiporter</fullName>
    </submittedName>
</protein>
<dbReference type="GO" id="GO:0015385">
    <property type="term" value="F:sodium:proton antiporter activity"/>
    <property type="evidence" value="ECO:0007669"/>
    <property type="project" value="TreeGrafter"/>
</dbReference>
<evidence type="ECO:0000256" key="1">
    <source>
        <dbReference type="SAM" id="Phobius"/>
    </source>
</evidence>
<dbReference type="EMBL" id="DTAI01000011">
    <property type="protein sequence ID" value="HGN35981.1"/>
    <property type="molecule type" value="Genomic_DNA"/>
</dbReference>
<evidence type="ECO:0000313" key="2">
    <source>
        <dbReference type="EMBL" id="HGN35981.1"/>
    </source>
</evidence>
<sequence length="124" mass="13094">MINWILVVIGQILVAIGVLCDLIAAILMIRFPNFYIRLHALTIGSIGGAIIPAIGAALIAFGSPFLGMFRWFVAGGALVTALFIFILGGAGAHAIARAAYKSKVVAYQPCYVNQLAEDRGGDKC</sequence>
<organism evidence="3">
    <name type="scientific">Ignisphaera aggregans</name>
    <dbReference type="NCBI Taxonomy" id="334771"/>
    <lineage>
        <taxon>Archaea</taxon>
        <taxon>Thermoproteota</taxon>
        <taxon>Thermoprotei</taxon>
        <taxon>Desulfurococcales</taxon>
        <taxon>Desulfurococcaceae</taxon>
        <taxon>Ignisphaera</taxon>
    </lineage>
</organism>
<keyword evidence="1" id="KW-0472">Membrane</keyword>
<proteinExistence type="predicted"/>
<dbReference type="AlphaFoldDB" id="A0A7J3JMX0"/>
<feature type="transmembrane region" description="Helical" evidence="1">
    <location>
        <begin position="6"/>
        <end position="29"/>
    </location>
</feature>
<dbReference type="NCBIfam" id="TIGR01300">
    <property type="entry name" value="CPA3_mnhG_phaG"/>
    <property type="match status" value="1"/>
</dbReference>
<keyword evidence="1" id="KW-0812">Transmembrane</keyword>
<accession>A0A7J3JMX0</accession>
<dbReference type="InterPro" id="IPR005133">
    <property type="entry name" value="PhaG_MnhG_YufB"/>
</dbReference>
<dbReference type="EMBL" id="DTBZ01000013">
    <property type="protein sequence ID" value="HGQ17426.1"/>
    <property type="molecule type" value="Genomic_DNA"/>
</dbReference>
<dbReference type="PANTHER" id="PTHR34703">
    <property type="entry name" value="ANTIPORTER SUBUNIT MNHG2-RELATED"/>
    <property type="match status" value="1"/>
</dbReference>
<name>A0A7J3JMX0_9CREN</name>
<comment type="caution">
    <text evidence="3">The sequence shown here is derived from an EMBL/GenBank/DDBJ whole genome shotgun (WGS) entry which is preliminary data.</text>
</comment>